<dbReference type="Proteomes" id="UP000050343">
    <property type="component" value="Unassembled WGS sequence"/>
</dbReference>
<feature type="region of interest" description="Disordered" evidence="1">
    <location>
        <begin position="149"/>
        <end position="173"/>
    </location>
</feature>
<reference evidence="3 4" key="2">
    <citation type="journal article" date="2017" name="Plant Pathol.">
        <title>Pathogenicity and virulence gene content of Xanthomonas strains infecting Araceae, formerly known as Xanthomonas axonopodis pv. dieffenbachiae.</title>
        <authorList>
            <person name="Constantin E.C."/>
            <person name="Haegeman A."/>
            <person name="Van Vaerenbergh J."/>
            <person name="Baeyen S."/>
            <person name="Van Malderghem C."/>
            <person name="Maes M."/>
            <person name="Cottyn B."/>
        </authorList>
    </citation>
    <scope>NUCLEOTIDE SEQUENCE [LARGE SCALE GENOMIC DNA]</scope>
    <source>
        <strain evidence="4">LMG9055</strain>
    </source>
</reference>
<gene>
    <name evidence="3" type="ORF">IA54_017550</name>
</gene>
<comment type="caution">
    <text evidence="3">The sequence shown here is derived from an EMBL/GenBank/DDBJ whole genome shotgun (WGS) entry which is preliminary data.</text>
</comment>
<evidence type="ECO:0000256" key="1">
    <source>
        <dbReference type="SAM" id="MobiDB-lite"/>
    </source>
</evidence>
<name>A0A1V9HNM4_9XANT</name>
<accession>A0A1V9HNM4</accession>
<dbReference type="EMBL" id="JPUO02000016">
    <property type="protein sequence ID" value="OQP84444.1"/>
    <property type="molecule type" value="Genomic_DNA"/>
</dbReference>
<feature type="signal peptide" evidence="2">
    <location>
        <begin position="1"/>
        <end position="20"/>
    </location>
</feature>
<evidence type="ECO:0000256" key="2">
    <source>
        <dbReference type="SAM" id="SignalP"/>
    </source>
</evidence>
<evidence type="ECO:0008006" key="5">
    <source>
        <dbReference type="Google" id="ProtNLM"/>
    </source>
</evidence>
<keyword evidence="2" id="KW-0732">Signal</keyword>
<feature type="compositionally biased region" description="Low complexity" evidence="1">
    <location>
        <begin position="149"/>
        <end position="167"/>
    </location>
</feature>
<reference evidence="3 4" key="1">
    <citation type="journal article" date="2016" name="Plant Pathol.">
        <title>Genetic characterization of strains named as Xanthomonas axonopodis pv. dieffenbachiae leads to a taxonomic revision of the X. axonopodis species complex.</title>
        <authorList>
            <person name="Constantin E.C."/>
            <person name="Cleenwerck I."/>
            <person name="Maes M."/>
            <person name="Baeyen S."/>
            <person name="Van Malderghem C."/>
            <person name="De Vos P."/>
            <person name="Cottyn B."/>
        </authorList>
    </citation>
    <scope>NUCLEOTIDE SEQUENCE [LARGE SCALE GENOMIC DNA]</scope>
    <source>
        <strain evidence="4">LMG9055</strain>
    </source>
</reference>
<organism evidence="3 4">
    <name type="scientific">Xanthomonas phaseoli pv. syngonii LMG 9055</name>
    <dbReference type="NCBI Taxonomy" id="1437878"/>
    <lineage>
        <taxon>Bacteria</taxon>
        <taxon>Pseudomonadati</taxon>
        <taxon>Pseudomonadota</taxon>
        <taxon>Gammaproteobacteria</taxon>
        <taxon>Lysobacterales</taxon>
        <taxon>Lysobacteraceae</taxon>
        <taxon>Xanthomonas</taxon>
    </lineage>
</organism>
<evidence type="ECO:0000313" key="3">
    <source>
        <dbReference type="EMBL" id="OQP84444.1"/>
    </source>
</evidence>
<dbReference type="AlphaFoldDB" id="A0A1V9HNM4"/>
<sequence>MLRTATAGLLCLALIPAAYAAPNCAGSMVSQPLPLPATVVAPAAAEFYTRSVQLGMPTGVLAQPYSSDQSVDRVLLRLRLRVEGCQDLAKVIPPGGTVNPNDPAAYKATTAFDNTPWRFDMSQNGKRMTAEEFDAWMKARGVRVVKARPAAGAAPAAAAPAAPAADAKSVENK</sequence>
<feature type="chain" id="PRO_5010695142" description="Secreted protein" evidence="2">
    <location>
        <begin position="21"/>
        <end position="173"/>
    </location>
</feature>
<protein>
    <recommendedName>
        <fullName evidence="5">Secreted protein</fullName>
    </recommendedName>
</protein>
<evidence type="ECO:0000313" key="4">
    <source>
        <dbReference type="Proteomes" id="UP000050343"/>
    </source>
</evidence>
<proteinExistence type="predicted"/>